<reference evidence="7 8" key="1">
    <citation type="submission" date="2018-05" db="EMBL/GenBank/DDBJ databases">
        <title>Spiribacter halobius sp. nov., a moderately halophilic bacterium isolated from marine solar saltern.</title>
        <authorList>
            <person name="Zheng W.-S."/>
            <person name="Lu D.-C."/>
            <person name="Du Z.-J."/>
        </authorList>
    </citation>
    <scope>NUCLEOTIDE SEQUENCE [LARGE SCALE GENOMIC DNA]</scope>
    <source>
        <strain evidence="7 8">E85</strain>
    </source>
</reference>
<evidence type="ECO:0000256" key="1">
    <source>
        <dbReference type="ARBA" id="ARBA00004236"/>
    </source>
</evidence>
<sequence length="230" mass="25171">MRLSVIVPVLNEASGIAATLGALAPARAAGDEVLVVDGGSHDGTPELAAPLADRVLVAEPGRARQMNAGAVAARGDVLWFVHGDTRVPPEAPEIVRGALLSGRAWGRFDVAIAGRARTLRVIAWCMNRRSCLTGIATGDQALFVRRRAFEAVGGFPDQPLMEDIALSRSLRRRFGWPACPHGPVVTSGRRWEQGGVWRTILLMWRLRLRYWLGADPETLARLYRQVRERP</sequence>
<dbReference type="EMBL" id="QFFI01000007">
    <property type="protein sequence ID" value="PWG64147.1"/>
    <property type="molecule type" value="Genomic_DNA"/>
</dbReference>
<dbReference type="OrthoDB" id="5291101at2"/>
<comment type="subcellular location">
    <subcellularLocation>
        <location evidence="1">Cell membrane</location>
    </subcellularLocation>
</comment>
<dbReference type="PANTHER" id="PTHR43646:SF2">
    <property type="entry name" value="GLYCOSYLTRANSFERASE 2-LIKE DOMAIN-CONTAINING PROTEIN"/>
    <property type="match status" value="1"/>
</dbReference>
<dbReference type="InterPro" id="IPR029044">
    <property type="entry name" value="Nucleotide-diphossugar_trans"/>
</dbReference>
<evidence type="ECO:0000259" key="6">
    <source>
        <dbReference type="Pfam" id="PF00535"/>
    </source>
</evidence>
<keyword evidence="3" id="KW-0328">Glycosyltransferase</keyword>
<evidence type="ECO:0000256" key="3">
    <source>
        <dbReference type="ARBA" id="ARBA00022676"/>
    </source>
</evidence>
<dbReference type="GO" id="GO:0005886">
    <property type="term" value="C:plasma membrane"/>
    <property type="evidence" value="ECO:0007669"/>
    <property type="project" value="UniProtKB-SubCell"/>
</dbReference>
<evidence type="ECO:0000256" key="5">
    <source>
        <dbReference type="ARBA" id="ARBA00023136"/>
    </source>
</evidence>
<dbReference type="Gene3D" id="3.90.550.10">
    <property type="entry name" value="Spore Coat Polysaccharide Biosynthesis Protein SpsA, Chain A"/>
    <property type="match status" value="1"/>
</dbReference>
<keyword evidence="5" id="KW-0472">Membrane</keyword>
<keyword evidence="2" id="KW-1003">Cell membrane</keyword>
<dbReference type="PANTHER" id="PTHR43646">
    <property type="entry name" value="GLYCOSYLTRANSFERASE"/>
    <property type="match status" value="1"/>
</dbReference>
<dbReference type="AlphaFoldDB" id="A0A2U2N4Z5"/>
<evidence type="ECO:0000256" key="2">
    <source>
        <dbReference type="ARBA" id="ARBA00022475"/>
    </source>
</evidence>
<feature type="domain" description="Glycosyltransferase 2-like" evidence="6">
    <location>
        <begin position="4"/>
        <end position="120"/>
    </location>
</feature>
<organism evidence="7 8">
    <name type="scientific">Sediminicurvatus halobius</name>
    <dbReference type="NCBI Taxonomy" id="2182432"/>
    <lineage>
        <taxon>Bacteria</taxon>
        <taxon>Pseudomonadati</taxon>
        <taxon>Pseudomonadota</taxon>
        <taxon>Gammaproteobacteria</taxon>
        <taxon>Chromatiales</taxon>
        <taxon>Ectothiorhodospiraceae</taxon>
        <taxon>Sediminicurvatus</taxon>
    </lineage>
</organism>
<dbReference type="InterPro" id="IPR026461">
    <property type="entry name" value="Trfase_2_rSAM/seldom_assoc"/>
</dbReference>
<proteinExistence type="predicted"/>
<dbReference type="NCBIfam" id="TIGR04283">
    <property type="entry name" value="glyco_like_mftF"/>
    <property type="match status" value="1"/>
</dbReference>
<dbReference type="CDD" id="cd02522">
    <property type="entry name" value="GT_2_like_a"/>
    <property type="match status" value="1"/>
</dbReference>
<evidence type="ECO:0000313" key="7">
    <source>
        <dbReference type="EMBL" id="PWG64147.1"/>
    </source>
</evidence>
<dbReference type="SUPFAM" id="SSF53448">
    <property type="entry name" value="Nucleotide-diphospho-sugar transferases"/>
    <property type="match status" value="1"/>
</dbReference>
<keyword evidence="4 7" id="KW-0808">Transferase</keyword>
<comment type="caution">
    <text evidence="7">The sequence shown here is derived from an EMBL/GenBank/DDBJ whole genome shotgun (WGS) entry which is preliminary data.</text>
</comment>
<protein>
    <submittedName>
        <fullName evidence="7">Glycosyl transferase</fullName>
    </submittedName>
</protein>
<dbReference type="GO" id="GO:0016757">
    <property type="term" value="F:glycosyltransferase activity"/>
    <property type="evidence" value="ECO:0007669"/>
    <property type="project" value="UniProtKB-KW"/>
</dbReference>
<dbReference type="InterPro" id="IPR001173">
    <property type="entry name" value="Glyco_trans_2-like"/>
</dbReference>
<name>A0A2U2N4Z5_9GAMM</name>
<keyword evidence="8" id="KW-1185">Reference proteome</keyword>
<accession>A0A2U2N4Z5</accession>
<dbReference type="Pfam" id="PF00535">
    <property type="entry name" value="Glycos_transf_2"/>
    <property type="match status" value="1"/>
</dbReference>
<evidence type="ECO:0000256" key="4">
    <source>
        <dbReference type="ARBA" id="ARBA00022679"/>
    </source>
</evidence>
<evidence type="ECO:0000313" key="8">
    <source>
        <dbReference type="Proteomes" id="UP000245474"/>
    </source>
</evidence>
<dbReference type="Proteomes" id="UP000245474">
    <property type="component" value="Unassembled WGS sequence"/>
</dbReference>
<gene>
    <name evidence="7" type="ORF">DEM34_05930</name>
</gene>